<evidence type="ECO:0000256" key="3">
    <source>
        <dbReference type="ARBA" id="ARBA00022729"/>
    </source>
</evidence>
<dbReference type="SUPFAM" id="SSF74748">
    <property type="entry name" value="Variable surface antigen VlsE"/>
    <property type="match status" value="1"/>
</dbReference>
<sequence>MLYVASLVKGRESRMRQNNTHKNIKLRSICATLFISLFLSCNSGIEELQKRNTFFDSFLKIGNSFQEILGFFGNTMGDALEFGSIKPDDNRDKVGKHFEKVGEGLKNTKTKLDELAIKISSTPNADTKGIEDSIKGANDVFDQLIKSVKKLAGVTKATDKIGEVNITNANKGAPPADVNIFIEGVQEIIDTATTKSGVEIGKGTDGDQVPHKSGADATAALVGKNSAKADANAGSLLAEVVSKADPWAMINKIKSATKTGAALNQDDNNEVGTLATSVATGGDNIGSKTTADLAAAVALKAMTKTGTFSANNANEALAVKAAAATAVNKVLGILDLIIRQTVVKHLEKIREAVKGIQYSETTGESSEGKN</sequence>
<protein>
    <recommendedName>
        <fullName evidence="8">Variable large protein</fullName>
    </recommendedName>
</protein>
<keyword evidence="3" id="KW-0732">Signal</keyword>
<dbReference type="AlphaFoldDB" id="W5SW65"/>
<keyword evidence="5 8" id="KW-0564">Palmitate</keyword>
<organism evidence="9">
    <name type="scientific">Borrelia coriaceae ATCC 43381</name>
    <dbReference type="NCBI Taxonomy" id="1408429"/>
    <lineage>
        <taxon>Bacteria</taxon>
        <taxon>Pseudomonadati</taxon>
        <taxon>Spirochaetota</taxon>
        <taxon>Spirochaetia</taxon>
        <taxon>Spirochaetales</taxon>
        <taxon>Borreliaceae</taxon>
        <taxon>Borrelia</taxon>
    </lineage>
</organism>
<evidence type="ECO:0000256" key="7">
    <source>
        <dbReference type="ARBA" id="ARBA00023288"/>
    </source>
</evidence>
<evidence type="ECO:0000256" key="6">
    <source>
        <dbReference type="ARBA" id="ARBA00023237"/>
    </source>
</evidence>
<evidence type="ECO:0000256" key="4">
    <source>
        <dbReference type="ARBA" id="ARBA00023136"/>
    </source>
</evidence>
<evidence type="ECO:0000256" key="5">
    <source>
        <dbReference type="ARBA" id="ARBA00023139"/>
    </source>
</evidence>
<keyword evidence="7 8" id="KW-0449">Lipoprotein</keyword>
<dbReference type="EMBL" id="CP005753">
    <property type="protein sequence ID" value="AHH11429.1"/>
    <property type="molecule type" value="Genomic_DNA"/>
</dbReference>
<evidence type="ECO:0000313" key="9">
    <source>
        <dbReference type="EMBL" id="AHH11429.1"/>
    </source>
</evidence>
<keyword evidence="6 8" id="KW-0998">Cell outer membrane</keyword>
<proteinExistence type="predicted"/>
<dbReference type="HOGENOM" id="CLU_054711_0_1_12"/>
<evidence type="ECO:0000256" key="1">
    <source>
        <dbReference type="ARBA" id="ARBA00003932"/>
    </source>
</evidence>
<gene>
    <name evidence="9" type="ORF">BCO_0114510</name>
</gene>
<dbReference type="Pfam" id="PF00921">
    <property type="entry name" value="Lipoprotein_2"/>
    <property type="match status" value="1"/>
</dbReference>
<comment type="function">
    <text evidence="1 8">The Vlp and Vsp proteins are antigenically distinct proteins, only one vlp or vsp gene is transcriptionally active at any one time. Switching between these genes is a mechanism of host immune response evasion.</text>
</comment>
<geneLocation type="plasmid" evidence="9">
    <name>unnamed</name>
</geneLocation>
<reference evidence="9" key="1">
    <citation type="submission" date="2013-04" db="EMBL/GenBank/DDBJ databases">
        <title>Comparative Genomics of Relapsing Fever Spirochetes.</title>
        <authorList>
            <person name="Schwan T.G."/>
            <person name="Raffel S.J."/>
            <person name="Porcella S.F."/>
            <person name="Martens C.A."/>
            <person name="Bruno D.P."/>
            <person name="Ricklefs S.M."/>
            <person name="Barbian K.B."/>
        </authorList>
    </citation>
    <scope>NUCLEOTIDE SEQUENCE</scope>
    <source>
        <strain evidence="9">Co53</strain>
        <plasmid evidence="9">unnamed</plasmid>
    </source>
</reference>
<evidence type="ECO:0000256" key="8">
    <source>
        <dbReference type="RuleBase" id="RU363105"/>
    </source>
</evidence>
<keyword evidence="4 8" id="KW-0472">Membrane</keyword>
<evidence type="ECO:0000256" key="2">
    <source>
        <dbReference type="ARBA" id="ARBA00004459"/>
    </source>
</evidence>
<comment type="subcellular location">
    <subcellularLocation>
        <location evidence="2 8">Cell outer membrane</location>
        <topology evidence="2 8">Lipid-anchor</topology>
    </subcellularLocation>
</comment>
<dbReference type="GO" id="GO:0009279">
    <property type="term" value="C:cell outer membrane"/>
    <property type="evidence" value="ECO:0007669"/>
    <property type="project" value="UniProtKB-SubCell"/>
</dbReference>
<keyword evidence="9" id="KW-0614">Plasmid</keyword>
<accession>W5SW65</accession>
<name>W5SW65_9SPIR</name>
<dbReference type="InterPro" id="IPR000680">
    <property type="entry name" value="Borrelia_lipo"/>
</dbReference>